<dbReference type="EMBL" id="QBKR01000017">
    <property type="protein sequence ID" value="PTX58308.1"/>
    <property type="molecule type" value="Genomic_DNA"/>
</dbReference>
<evidence type="ECO:0000313" key="5">
    <source>
        <dbReference type="Proteomes" id="UP000244240"/>
    </source>
</evidence>
<sequence>MTLPTISFDLDHTLMINPFRKWIFPELEEWFRPRLPAGSPSVLQRMAEEHRSRLKRKDFVRAYDWDDIWNRLTAEVGEPSPFTVEELVRRHATIGKVWRFSDAMPALEELQSRGIPLVVATNGLEKYQRPVTDCLGLTPLFTDFHTPCKQGCAKPEADFFRSCPRPLLHVGDRLDQDILGANRSGAVSVWIHRDLPAEWRTLSPEERKKHPKWRHLLQEKLKKEGCEGPLTPELEPDFPIMSLEELPAVWERIRNRSRA</sequence>
<dbReference type="Proteomes" id="UP000244240">
    <property type="component" value="Unassembled WGS sequence"/>
</dbReference>
<dbReference type="PRINTS" id="PR00413">
    <property type="entry name" value="HADHALOGNASE"/>
</dbReference>
<gene>
    <name evidence="4" type="ORF">C8P63_11756</name>
</gene>
<dbReference type="SFLD" id="SFLDS00003">
    <property type="entry name" value="Haloacid_Dehalogenase"/>
    <property type="match status" value="1"/>
</dbReference>
<dbReference type="SFLD" id="SFLDG01129">
    <property type="entry name" value="C1.5:_HAD__Beta-PGM__Phosphata"/>
    <property type="match status" value="1"/>
</dbReference>
<dbReference type="AlphaFoldDB" id="A0A2T6BQG2"/>
<dbReference type="InterPro" id="IPR023214">
    <property type="entry name" value="HAD_sf"/>
</dbReference>
<evidence type="ECO:0000313" key="4">
    <source>
        <dbReference type="EMBL" id="PTX58308.1"/>
    </source>
</evidence>
<keyword evidence="2" id="KW-0378">Hydrolase</keyword>
<dbReference type="Gene3D" id="3.40.50.1000">
    <property type="entry name" value="HAD superfamily/HAD-like"/>
    <property type="match status" value="1"/>
</dbReference>
<accession>A0A2T6BQG2</accession>
<comment type="caution">
    <text evidence="4">The sequence shown here is derived from an EMBL/GenBank/DDBJ whole genome shotgun (WGS) entry which is preliminary data.</text>
</comment>
<dbReference type="OrthoDB" id="25198at2"/>
<evidence type="ECO:0000256" key="2">
    <source>
        <dbReference type="ARBA" id="ARBA00022801"/>
    </source>
</evidence>
<name>A0A2T6BQG2_9BACL</name>
<dbReference type="PANTHER" id="PTHR46470">
    <property type="entry name" value="N-ACYLNEURAMINATE-9-PHOSPHATASE"/>
    <property type="match status" value="1"/>
</dbReference>
<dbReference type="InterPro" id="IPR036412">
    <property type="entry name" value="HAD-like_sf"/>
</dbReference>
<evidence type="ECO:0000256" key="1">
    <source>
        <dbReference type="ARBA" id="ARBA00001946"/>
    </source>
</evidence>
<reference evidence="4 5" key="1">
    <citation type="submission" date="2018-04" db="EMBL/GenBank/DDBJ databases">
        <title>Genomic Encyclopedia of Archaeal and Bacterial Type Strains, Phase II (KMG-II): from individual species to whole genera.</title>
        <authorList>
            <person name="Goeker M."/>
        </authorList>
    </citation>
    <scope>NUCLEOTIDE SEQUENCE [LARGE SCALE GENOMIC DNA]</scope>
    <source>
        <strain evidence="4 5">DSM 45787</strain>
    </source>
</reference>
<evidence type="ECO:0000256" key="3">
    <source>
        <dbReference type="ARBA" id="ARBA00022842"/>
    </source>
</evidence>
<protein>
    <submittedName>
        <fullName evidence="4">FMN phosphatase YigB (HAD superfamily)</fullName>
    </submittedName>
</protein>
<dbReference type="Pfam" id="PF00702">
    <property type="entry name" value="Hydrolase"/>
    <property type="match status" value="1"/>
</dbReference>
<organism evidence="4 5">
    <name type="scientific">Melghirimyces profundicolus</name>
    <dbReference type="NCBI Taxonomy" id="1242148"/>
    <lineage>
        <taxon>Bacteria</taxon>
        <taxon>Bacillati</taxon>
        <taxon>Bacillota</taxon>
        <taxon>Bacilli</taxon>
        <taxon>Bacillales</taxon>
        <taxon>Thermoactinomycetaceae</taxon>
        <taxon>Melghirimyces</taxon>
    </lineage>
</organism>
<dbReference type="Gene3D" id="1.20.120.710">
    <property type="entry name" value="Haloacid dehalogenase hydrolase-like domain"/>
    <property type="match status" value="1"/>
</dbReference>
<proteinExistence type="predicted"/>
<dbReference type="InterPro" id="IPR006439">
    <property type="entry name" value="HAD-SF_hydro_IA"/>
</dbReference>
<dbReference type="RefSeq" id="WP_108024638.1">
    <property type="nucleotide sequence ID" value="NZ_QBKR01000017.1"/>
</dbReference>
<dbReference type="InterPro" id="IPR051400">
    <property type="entry name" value="HAD-like_hydrolase"/>
</dbReference>
<keyword evidence="5" id="KW-1185">Reference proteome</keyword>
<dbReference type="GO" id="GO:0044281">
    <property type="term" value="P:small molecule metabolic process"/>
    <property type="evidence" value="ECO:0007669"/>
    <property type="project" value="UniProtKB-ARBA"/>
</dbReference>
<dbReference type="SUPFAM" id="SSF56784">
    <property type="entry name" value="HAD-like"/>
    <property type="match status" value="1"/>
</dbReference>
<comment type="cofactor">
    <cofactor evidence="1">
        <name>Mg(2+)</name>
        <dbReference type="ChEBI" id="CHEBI:18420"/>
    </cofactor>
</comment>
<dbReference type="GO" id="GO:0016787">
    <property type="term" value="F:hydrolase activity"/>
    <property type="evidence" value="ECO:0007669"/>
    <property type="project" value="UniProtKB-KW"/>
</dbReference>
<keyword evidence="3" id="KW-0460">Magnesium</keyword>